<dbReference type="InterPro" id="IPR004681">
    <property type="entry name" value="TRAP_DctM"/>
</dbReference>
<dbReference type="RefSeq" id="WP_104371006.1">
    <property type="nucleotide sequence ID" value="NZ_BFAV01000036.1"/>
</dbReference>
<dbReference type="PIRSF" id="PIRSF006066">
    <property type="entry name" value="HI0050"/>
    <property type="match status" value="1"/>
</dbReference>
<evidence type="ECO:0000256" key="6">
    <source>
        <dbReference type="ARBA" id="ARBA00023136"/>
    </source>
</evidence>
<feature type="transmembrane region" description="Helical" evidence="7">
    <location>
        <begin position="316"/>
        <end position="345"/>
    </location>
</feature>
<keyword evidence="4 7" id="KW-0812">Transmembrane</keyword>
<organism evidence="9 10">
    <name type="scientific">Desulfocucumis palustris</name>
    <dbReference type="NCBI Taxonomy" id="1898651"/>
    <lineage>
        <taxon>Bacteria</taxon>
        <taxon>Bacillati</taxon>
        <taxon>Bacillota</taxon>
        <taxon>Clostridia</taxon>
        <taxon>Eubacteriales</taxon>
        <taxon>Desulfocucumaceae</taxon>
        <taxon>Desulfocucumis</taxon>
    </lineage>
</organism>
<dbReference type="AlphaFoldDB" id="A0A2L2X8Y5"/>
<evidence type="ECO:0000256" key="3">
    <source>
        <dbReference type="ARBA" id="ARBA00022519"/>
    </source>
</evidence>
<feature type="transmembrane region" description="Helical" evidence="7">
    <location>
        <begin position="274"/>
        <end position="296"/>
    </location>
</feature>
<evidence type="ECO:0000313" key="10">
    <source>
        <dbReference type="Proteomes" id="UP000239549"/>
    </source>
</evidence>
<gene>
    <name evidence="9" type="ORF">DCCM_0676</name>
</gene>
<dbReference type="EMBL" id="BFAV01000036">
    <property type="protein sequence ID" value="GBF32480.1"/>
    <property type="molecule type" value="Genomic_DNA"/>
</dbReference>
<keyword evidence="5 7" id="KW-1133">Transmembrane helix</keyword>
<dbReference type="InterPro" id="IPR010656">
    <property type="entry name" value="DctM"/>
</dbReference>
<dbReference type="Pfam" id="PF06808">
    <property type="entry name" value="DctM"/>
    <property type="match status" value="1"/>
</dbReference>
<name>A0A2L2X8Y5_9FIRM</name>
<evidence type="ECO:0000256" key="1">
    <source>
        <dbReference type="ARBA" id="ARBA00004429"/>
    </source>
</evidence>
<evidence type="ECO:0000259" key="8">
    <source>
        <dbReference type="Pfam" id="PF06808"/>
    </source>
</evidence>
<proteinExistence type="predicted"/>
<feature type="transmembrane region" description="Helical" evidence="7">
    <location>
        <begin position="399"/>
        <end position="423"/>
    </location>
</feature>
<evidence type="ECO:0000313" key="9">
    <source>
        <dbReference type="EMBL" id="GBF32480.1"/>
    </source>
</evidence>
<dbReference type="GO" id="GO:0022857">
    <property type="term" value="F:transmembrane transporter activity"/>
    <property type="evidence" value="ECO:0007669"/>
    <property type="project" value="TreeGrafter"/>
</dbReference>
<evidence type="ECO:0000256" key="5">
    <source>
        <dbReference type="ARBA" id="ARBA00022989"/>
    </source>
</evidence>
<dbReference type="PANTHER" id="PTHR33362">
    <property type="entry name" value="SIALIC ACID TRAP TRANSPORTER PERMEASE PROTEIN SIAT-RELATED"/>
    <property type="match status" value="1"/>
</dbReference>
<protein>
    <submittedName>
        <fullName evidence="9">TRAP-type C4-dicarboxylate transport system</fullName>
    </submittedName>
</protein>
<accession>A0A2L2X8Y5</accession>
<comment type="caution">
    <text evidence="9">The sequence shown here is derived from an EMBL/GenBank/DDBJ whole genome shotgun (WGS) entry which is preliminary data.</text>
</comment>
<keyword evidence="10" id="KW-1185">Reference proteome</keyword>
<feature type="transmembrane region" description="Helical" evidence="7">
    <location>
        <begin position="172"/>
        <end position="195"/>
    </location>
</feature>
<keyword evidence="3" id="KW-0997">Cell inner membrane</keyword>
<dbReference type="PANTHER" id="PTHR33362:SF5">
    <property type="entry name" value="C4-DICARBOXYLATE TRAP TRANSPORTER LARGE PERMEASE PROTEIN DCTM"/>
    <property type="match status" value="1"/>
</dbReference>
<dbReference type="Proteomes" id="UP000239549">
    <property type="component" value="Unassembled WGS sequence"/>
</dbReference>
<feature type="transmembrane region" description="Helical" evidence="7">
    <location>
        <begin position="216"/>
        <end position="238"/>
    </location>
</feature>
<sequence length="429" mass="45164">MIIVLTILLLLALFAFGVPVGFSLAISGCFGLIMTNGFDSILFYVGKIAHTSVANFTLTTVPMFILMAEFASKGKLANQLFTVANRFLGYLPGGMAIATVMASAGFGAMCGTSSAAAATMSSIAVPEMFKIGYKPRIATGIVAVAGTLAIMIPPSVPLVVYGVTTEMSIGKLLIAGIIPGIITAGVYSLGIICWTKLSSGVMPTSVRYAWKERIESLKGLAPFIILVLAVIGGMYSGVATPTEIAALGALFTLIICLLMRSINLQEIVQAIEKTVLTTTMIYTILVGAMIFGYYLTTSQVAQKSIAFVDALGIPGWGVMAIVCVLYLIMGCFMDTIAILLITLPLTFPLVTSLGYDGLWFGIIVVKLCEIGLCTPPVGLNIYVTSGTTGVPLEEVFKGVGVMLAFEAVTLLILLAFPSIVTFLPSLMKS</sequence>
<comment type="subcellular location">
    <subcellularLocation>
        <location evidence="1">Cell inner membrane</location>
        <topology evidence="1">Multi-pass membrane protein</topology>
    </subcellularLocation>
</comment>
<evidence type="ECO:0000256" key="2">
    <source>
        <dbReference type="ARBA" id="ARBA00022475"/>
    </source>
</evidence>
<keyword evidence="6 7" id="KW-0472">Membrane</keyword>
<dbReference type="OrthoDB" id="9772674at2"/>
<keyword evidence="2" id="KW-1003">Cell membrane</keyword>
<feature type="transmembrane region" description="Helical" evidence="7">
    <location>
        <begin position="244"/>
        <end position="262"/>
    </location>
</feature>
<feature type="domain" description="TRAP C4-dicarboxylate transport system permease DctM subunit" evidence="8">
    <location>
        <begin position="8"/>
        <end position="417"/>
    </location>
</feature>
<dbReference type="NCBIfam" id="TIGR00786">
    <property type="entry name" value="dctM"/>
    <property type="match status" value="1"/>
</dbReference>
<dbReference type="GO" id="GO:0005886">
    <property type="term" value="C:plasma membrane"/>
    <property type="evidence" value="ECO:0007669"/>
    <property type="project" value="UniProtKB-SubCell"/>
</dbReference>
<feature type="transmembrane region" description="Helical" evidence="7">
    <location>
        <begin position="80"/>
        <end position="100"/>
    </location>
</feature>
<feature type="transmembrane region" description="Helical" evidence="7">
    <location>
        <begin position="137"/>
        <end position="160"/>
    </location>
</feature>
<evidence type="ECO:0000256" key="4">
    <source>
        <dbReference type="ARBA" id="ARBA00022692"/>
    </source>
</evidence>
<feature type="transmembrane region" description="Helical" evidence="7">
    <location>
        <begin position="41"/>
        <end position="68"/>
    </location>
</feature>
<reference evidence="10" key="1">
    <citation type="submission" date="2018-02" db="EMBL/GenBank/DDBJ databases">
        <title>Genome sequence of Desulfocucumis palustris strain NAW-5.</title>
        <authorList>
            <person name="Watanabe M."/>
            <person name="Kojima H."/>
            <person name="Fukui M."/>
        </authorList>
    </citation>
    <scope>NUCLEOTIDE SEQUENCE [LARGE SCALE GENOMIC DNA]</scope>
    <source>
        <strain evidence="10">NAW-5</strain>
    </source>
</reference>
<evidence type="ECO:0000256" key="7">
    <source>
        <dbReference type="SAM" id="Phobius"/>
    </source>
</evidence>